<organism evidence="3 4">
    <name type="scientific">Desulfatibacillum aliphaticivorans</name>
    <dbReference type="NCBI Taxonomy" id="218208"/>
    <lineage>
        <taxon>Bacteria</taxon>
        <taxon>Pseudomonadati</taxon>
        <taxon>Thermodesulfobacteriota</taxon>
        <taxon>Desulfobacteria</taxon>
        <taxon>Desulfobacterales</taxon>
        <taxon>Desulfatibacillaceae</taxon>
        <taxon>Desulfatibacillum</taxon>
    </lineage>
</organism>
<keyword evidence="4" id="KW-1185">Reference proteome</keyword>
<dbReference type="PANTHER" id="PTHR46401">
    <property type="entry name" value="GLYCOSYLTRANSFERASE WBBK-RELATED"/>
    <property type="match status" value="1"/>
</dbReference>
<reference evidence="3 4" key="1">
    <citation type="journal article" date="2012" name="Environ. Microbiol.">
        <title>The genome sequence of Desulfatibacillum alkenivorans AK-01: a blueprint for anaerobic alkane oxidation.</title>
        <authorList>
            <person name="Callaghan A.V."/>
            <person name="Morris B.E."/>
            <person name="Pereira I.A."/>
            <person name="McInerney M.J."/>
            <person name="Austin R.N."/>
            <person name="Groves J.T."/>
            <person name="Kukor J.J."/>
            <person name="Suflita J.M."/>
            <person name="Young L.Y."/>
            <person name="Zylstra G.J."/>
            <person name="Wawrik B."/>
        </authorList>
    </citation>
    <scope>NUCLEOTIDE SEQUENCE [LARGE SCALE GENOMIC DNA]</scope>
    <source>
        <strain evidence="3 4">AK-01</strain>
    </source>
</reference>
<dbReference type="KEGG" id="dal:Dalk_1319"/>
<dbReference type="AlphaFoldDB" id="B8F9S4"/>
<dbReference type="Gene3D" id="3.40.50.2000">
    <property type="entry name" value="Glycogen Phosphorylase B"/>
    <property type="match status" value="2"/>
</dbReference>
<dbReference type="eggNOG" id="COG0438">
    <property type="taxonomic scope" value="Bacteria"/>
</dbReference>
<protein>
    <submittedName>
        <fullName evidence="3">Glycosyl transferase group 1</fullName>
    </submittedName>
</protein>
<dbReference type="CDD" id="cd03809">
    <property type="entry name" value="GT4_MtfB-like"/>
    <property type="match status" value="1"/>
</dbReference>
<dbReference type="Proteomes" id="UP000000739">
    <property type="component" value="Chromosome"/>
</dbReference>
<dbReference type="SUPFAM" id="SSF53756">
    <property type="entry name" value="UDP-Glycosyltransferase/glycogen phosphorylase"/>
    <property type="match status" value="1"/>
</dbReference>
<dbReference type="GO" id="GO:0016757">
    <property type="term" value="F:glycosyltransferase activity"/>
    <property type="evidence" value="ECO:0007669"/>
    <property type="project" value="InterPro"/>
</dbReference>
<keyword evidence="1 3" id="KW-0808">Transferase</keyword>
<evidence type="ECO:0000313" key="3">
    <source>
        <dbReference type="EMBL" id="ACL03020.1"/>
    </source>
</evidence>
<name>B8F9S4_DESAL</name>
<dbReference type="PANTHER" id="PTHR46401:SF2">
    <property type="entry name" value="GLYCOSYLTRANSFERASE WBBK-RELATED"/>
    <property type="match status" value="1"/>
</dbReference>
<accession>B8F9S4</accession>
<evidence type="ECO:0000256" key="1">
    <source>
        <dbReference type="ARBA" id="ARBA00022679"/>
    </source>
</evidence>
<dbReference type="RefSeq" id="WP_012610455.1">
    <property type="nucleotide sequence ID" value="NC_011768.1"/>
</dbReference>
<proteinExistence type="predicted"/>
<dbReference type="CAZy" id="GT4">
    <property type="family name" value="Glycosyltransferase Family 4"/>
</dbReference>
<dbReference type="GO" id="GO:0009103">
    <property type="term" value="P:lipopolysaccharide biosynthetic process"/>
    <property type="evidence" value="ECO:0007669"/>
    <property type="project" value="TreeGrafter"/>
</dbReference>
<dbReference type="HOGENOM" id="CLU_009583_27_5_7"/>
<feature type="domain" description="Glycosyl transferase family 1" evidence="2">
    <location>
        <begin position="202"/>
        <end position="354"/>
    </location>
</feature>
<dbReference type="Pfam" id="PF00534">
    <property type="entry name" value="Glycos_transf_1"/>
    <property type="match status" value="1"/>
</dbReference>
<dbReference type="EMBL" id="CP001322">
    <property type="protein sequence ID" value="ACL03020.1"/>
    <property type="molecule type" value="Genomic_DNA"/>
</dbReference>
<evidence type="ECO:0000259" key="2">
    <source>
        <dbReference type="Pfam" id="PF00534"/>
    </source>
</evidence>
<sequence length="381" mass="42781">MNRQHVIGVDASRNRSGGAVAHLKGLINKGSPEKYNIRQVHLWTYKDLADTIPEKSWLVKHTPVALEKPLYRQLWWQRFQLPMELGEAGCEIVFNTDAGSICNFKPSVTLSQDMLSYEPGQMKQFGLGKARIRLEVLKHVQNNSLGSADGSIFLSQYAADVIQQYTGRIQNIALIPHGISGIFKNPPKRKAWPSNKIEPIECVYVSPTSLFKHQWVVVRAIEKLRRQGHNLQLKLVGGGGGKAIELLKRQLSISDPDRKFVKELGFVPYEQLPEVLAASDVFIFASSCENMPNSLIEPMAVGLPIACSDRGPMPEILSDAGIYFDPEIDDSIARAVRTIVKDEELRLRISNKAKALSEQYTWERCANETWAFISDTLNRSL</sequence>
<dbReference type="InterPro" id="IPR001296">
    <property type="entry name" value="Glyco_trans_1"/>
</dbReference>
<gene>
    <name evidence="3" type="ordered locus">Dalk_1319</name>
</gene>
<evidence type="ECO:0000313" key="4">
    <source>
        <dbReference type="Proteomes" id="UP000000739"/>
    </source>
</evidence>